<feature type="region of interest" description="Disordered" evidence="1">
    <location>
        <begin position="201"/>
        <end position="260"/>
    </location>
</feature>
<organism evidence="3 4">
    <name type="scientific">Paenarthrobacter nicotinovorans</name>
    <name type="common">Arthrobacter nicotinovorans</name>
    <dbReference type="NCBI Taxonomy" id="29320"/>
    <lineage>
        <taxon>Bacteria</taxon>
        <taxon>Bacillati</taxon>
        <taxon>Actinomycetota</taxon>
        <taxon>Actinomycetes</taxon>
        <taxon>Micrococcales</taxon>
        <taxon>Micrococcaceae</taxon>
        <taxon>Paenarthrobacter</taxon>
    </lineage>
</organism>
<keyword evidence="2" id="KW-1133">Transmembrane helix</keyword>
<evidence type="ECO:0000313" key="4">
    <source>
        <dbReference type="Proteomes" id="UP001244563"/>
    </source>
</evidence>
<keyword evidence="4" id="KW-1185">Reference proteome</keyword>
<dbReference type="PROSITE" id="PS51257">
    <property type="entry name" value="PROKAR_LIPOPROTEIN"/>
    <property type="match status" value="1"/>
</dbReference>
<keyword evidence="2" id="KW-0472">Membrane</keyword>
<protein>
    <recommendedName>
        <fullName evidence="5">Capsular polysaccharide biosynthesis protein</fullName>
    </recommendedName>
</protein>
<evidence type="ECO:0008006" key="5">
    <source>
        <dbReference type="Google" id="ProtNLM"/>
    </source>
</evidence>
<proteinExistence type="predicted"/>
<reference evidence="3 4" key="1">
    <citation type="submission" date="2023-07" db="EMBL/GenBank/DDBJ databases">
        <title>Sorghum-associated microbial communities from plants grown in Nebraska, USA.</title>
        <authorList>
            <person name="Schachtman D."/>
        </authorList>
    </citation>
    <scope>NUCLEOTIDE SEQUENCE [LARGE SCALE GENOMIC DNA]</scope>
    <source>
        <strain evidence="3 4">CC523</strain>
    </source>
</reference>
<feature type="transmembrane region" description="Helical" evidence="2">
    <location>
        <begin position="172"/>
        <end position="196"/>
    </location>
</feature>
<dbReference type="RefSeq" id="WP_064722151.1">
    <property type="nucleotide sequence ID" value="NZ_BDDW01000003.1"/>
</dbReference>
<accession>A0ABT9TL47</accession>
<comment type="caution">
    <text evidence="3">The sequence shown here is derived from an EMBL/GenBank/DDBJ whole genome shotgun (WGS) entry which is preliminary data.</text>
</comment>
<dbReference type="Proteomes" id="UP001244563">
    <property type="component" value="Unassembled WGS sequence"/>
</dbReference>
<evidence type="ECO:0000256" key="1">
    <source>
        <dbReference type="SAM" id="MobiDB-lite"/>
    </source>
</evidence>
<dbReference type="EMBL" id="JAUSSW010000002">
    <property type="protein sequence ID" value="MDQ0101638.1"/>
    <property type="molecule type" value="Genomic_DNA"/>
</dbReference>
<feature type="transmembrane region" description="Helical" evidence="2">
    <location>
        <begin position="12"/>
        <end position="32"/>
    </location>
</feature>
<gene>
    <name evidence="3" type="ORF">J2T10_001271</name>
</gene>
<evidence type="ECO:0000256" key="2">
    <source>
        <dbReference type="SAM" id="Phobius"/>
    </source>
</evidence>
<evidence type="ECO:0000313" key="3">
    <source>
        <dbReference type="EMBL" id="MDQ0101638.1"/>
    </source>
</evidence>
<keyword evidence="2" id="KW-0812">Transmembrane</keyword>
<sequence>MQVQKILKSLIRRWFIVVLGLAVTAGACFFLQQNAPDNYKAQASLVLLPSTKSVGEAGNPYLGLGGMSEALDILTRKMSSEEFKETIREQSGASTFTAEADKGTSGAILLITASSPDSGQALKILDTVMNQAPVALTELQDVLNVPTTSRISTMKLLEDSKAVPEVKARTQLLLVTAAGGVAFSIMLTVLIDGLLLSRKHRKSTEPTEKPAGSKPPTPPAIRQRKPSSAERFSSNRPATDEPAHLAGETASVVPSSYRPG</sequence>
<name>A0ABT9TL47_PAENI</name>